<evidence type="ECO:0000259" key="13">
    <source>
        <dbReference type="Pfam" id="PF13793"/>
    </source>
</evidence>
<sequence length="393" mass="43026">MRRFESFLPSQIKACKPAYTLLFHRNKNIEMPLFVSDVAGIMSGLVQAEGSIVFSERKLNIKSGENMAAYDSLMVFTGNANPELAQRVVRHLDISLGNASVSKFSDGEVAVELLENVRGRDVFILQPTCAPTNDNLMEILTMADALKRASAGRITTAIPYFGYARQDRRPRSVRVPISAKLVANMLYSAGIDRVLTVDLHADQIQGFFDIPVDNIYATPILLNDIKQQRIENLTVVSPDIGGVVRARAVAKSLNADLAIIDKRRPKANVAEVMNIIGDIQGRTCLIVDDMIDTANTLCKAAVALKERGAERVLAYASHAVFSGEAVSRIASSEIDQVVVTDTIPLSEAAKNCDRIRQVTIAGLLAETVRRISNEESVSYLFNEEVMTGSMLLP</sequence>
<feature type="binding site" evidence="12">
    <location>
        <position position="288"/>
    </location>
    <ligand>
        <name>D-ribose 5-phosphate</name>
        <dbReference type="ChEBI" id="CHEBI:78346"/>
    </ligand>
</feature>
<feature type="binding site" evidence="12">
    <location>
        <begin position="106"/>
        <end position="108"/>
    </location>
    <ligand>
        <name>ATP</name>
        <dbReference type="ChEBI" id="CHEBI:30616"/>
    </ligand>
</feature>
<feature type="binding site" evidence="12">
    <location>
        <begin position="292"/>
        <end position="296"/>
    </location>
    <ligand>
        <name>D-ribose 5-phosphate</name>
        <dbReference type="ChEBI" id="CHEBI:78346"/>
    </ligand>
</feature>
<evidence type="ECO:0000256" key="10">
    <source>
        <dbReference type="ARBA" id="ARBA00054914"/>
    </source>
</evidence>
<dbReference type="GO" id="GO:0009156">
    <property type="term" value="P:ribonucleoside monophosphate biosynthetic process"/>
    <property type="evidence" value="ECO:0007669"/>
    <property type="project" value="InterPro"/>
</dbReference>
<dbReference type="InterPro" id="IPR037515">
    <property type="entry name" value="Rib-P_diPkinase_bac"/>
</dbReference>
<dbReference type="Gene3D" id="3.40.50.2020">
    <property type="match status" value="2"/>
</dbReference>
<feature type="active site" evidence="12">
    <location>
        <position position="262"/>
    </location>
</feature>
<comment type="subcellular location">
    <subcellularLocation>
        <location evidence="12">Cytoplasm</location>
    </subcellularLocation>
</comment>
<dbReference type="FunFam" id="3.40.50.2020:FF:000001">
    <property type="entry name" value="Ribose-phosphate pyrophosphokinase"/>
    <property type="match status" value="1"/>
</dbReference>
<dbReference type="GO" id="GO:0004749">
    <property type="term" value="F:ribose phosphate diphosphokinase activity"/>
    <property type="evidence" value="ECO:0007669"/>
    <property type="project" value="UniProtKB-UniRule"/>
</dbReference>
<dbReference type="Pfam" id="PF14572">
    <property type="entry name" value="Pribosyl_synth"/>
    <property type="match status" value="1"/>
</dbReference>
<feature type="domain" description="Ribose-phosphate pyrophosphokinase N-terminal" evidence="13">
    <location>
        <begin position="73"/>
        <end position="190"/>
    </location>
</feature>
<evidence type="ECO:0000256" key="4">
    <source>
        <dbReference type="ARBA" id="ARBA00022727"/>
    </source>
</evidence>
<reference evidence="14 15" key="1">
    <citation type="journal article" date="2014" name="Genome Announc.">
        <title>Complete Genome Sequence of Neisseria meningitidis Serogroup A Strain NMA510612, Isolated from a Patient with Bacterial Meningitis in China.</title>
        <authorList>
            <person name="Zhang Y."/>
            <person name="Yang J."/>
            <person name="Xu L."/>
            <person name="Zhu Y."/>
            <person name="Liu B."/>
            <person name="Shao Z."/>
            <person name="Zhang X."/>
            <person name="Jin Q."/>
        </authorList>
    </citation>
    <scope>NUCLEOTIDE SEQUENCE [LARGE SCALE GENOMIC DNA]</scope>
    <source>
        <strain evidence="15">NMA510612</strain>
    </source>
</reference>
<dbReference type="GO" id="GO:0005737">
    <property type="term" value="C:cytoplasm"/>
    <property type="evidence" value="ECO:0007669"/>
    <property type="project" value="UniProtKB-SubCell"/>
</dbReference>
<dbReference type="InterPro" id="IPR029057">
    <property type="entry name" value="PRTase-like"/>
</dbReference>
<evidence type="ECO:0000256" key="1">
    <source>
        <dbReference type="ARBA" id="ARBA00004996"/>
    </source>
</evidence>
<comment type="subunit">
    <text evidence="12">Homohexamer.</text>
</comment>
<name>X5EPV8_NEIME</name>
<evidence type="ECO:0000256" key="6">
    <source>
        <dbReference type="ARBA" id="ARBA00022777"/>
    </source>
</evidence>
<comment type="catalytic activity">
    <reaction evidence="9 12">
        <text>D-ribose 5-phosphate + ATP = 5-phospho-alpha-D-ribose 1-diphosphate + AMP + H(+)</text>
        <dbReference type="Rhea" id="RHEA:15609"/>
        <dbReference type="ChEBI" id="CHEBI:15378"/>
        <dbReference type="ChEBI" id="CHEBI:30616"/>
        <dbReference type="ChEBI" id="CHEBI:58017"/>
        <dbReference type="ChEBI" id="CHEBI:78346"/>
        <dbReference type="ChEBI" id="CHEBI:456215"/>
        <dbReference type="EC" id="2.7.6.1"/>
    </reaction>
</comment>
<dbReference type="InterPro" id="IPR000842">
    <property type="entry name" value="PRib_PP_synth_CS"/>
</dbReference>
<dbReference type="PATRIC" id="fig|487.517.peg.1208"/>
<dbReference type="PANTHER" id="PTHR10210:SF41">
    <property type="entry name" value="RIBOSE-PHOSPHATE PYROPHOSPHOKINASE 1, CHLOROPLASTIC"/>
    <property type="match status" value="1"/>
</dbReference>
<evidence type="ECO:0000256" key="5">
    <source>
        <dbReference type="ARBA" id="ARBA00022741"/>
    </source>
</evidence>
<dbReference type="PROSITE" id="PS00114">
    <property type="entry name" value="PRPP_SYNTHASE"/>
    <property type="match status" value="1"/>
</dbReference>
<comment type="function">
    <text evidence="10 12">Involved in the biosynthesis of the central metabolite phospho-alpha-D-ribosyl-1-pyrophosphate (PRPP) via the transfer of pyrophosphoryl group from ATP to 1-hydroxyl of ribose-5-phosphate (Rib-5-P).</text>
</comment>
<dbReference type="GO" id="GO:0002189">
    <property type="term" value="C:ribose phosphate diphosphokinase complex"/>
    <property type="evidence" value="ECO:0007669"/>
    <property type="project" value="TreeGrafter"/>
</dbReference>
<organism evidence="14 15">
    <name type="scientific">Neisseria meningitidis</name>
    <dbReference type="NCBI Taxonomy" id="487"/>
    <lineage>
        <taxon>Bacteria</taxon>
        <taxon>Pseudomonadati</taxon>
        <taxon>Pseudomonadota</taxon>
        <taxon>Betaproteobacteria</taxon>
        <taxon>Neisseriales</taxon>
        <taxon>Neisseriaceae</taxon>
        <taxon>Neisseria</taxon>
    </lineage>
</organism>
<dbReference type="CDD" id="cd06223">
    <property type="entry name" value="PRTases_typeI"/>
    <property type="match status" value="1"/>
</dbReference>
<dbReference type="Pfam" id="PF13793">
    <property type="entry name" value="Pribosyltran_N"/>
    <property type="match status" value="1"/>
</dbReference>
<keyword evidence="7 12" id="KW-0067">ATP-binding</keyword>
<dbReference type="Proteomes" id="UP000023582">
    <property type="component" value="Chromosome"/>
</dbReference>
<dbReference type="GO" id="GO:0006164">
    <property type="term" value="P:purine nucleotide biosynthetic process"/>
    <property type="evidence" value="ECO:0007669"/>
    <property type="project" value="TreeGrafter"/>
</dbReference>
<gene>
    <name evidence="14" type="primary">prsA</name>
    <name evidence="12" type="synonym">prs</name>
    <name evidence="14" type="ORF">NMA510612_1214</name>
</gene>
<protein>
    <recommendedName>
        <fullName evidence="12">Ribose-phosphate pyrophosphokinase</fullName>
        <shortName evidence="12">RPPK</shortName>
        <ecNumber evidence="12">2.7.6.1</ecNumber>
    </recommendedName>
    <alternativeName>
        <fullName evidence="12">5-phospho-D-ribosyl alpha-1-diphosphate synthase</fullName>
    </alternativeName>
    <alternativeName>
        <fullName evidence="12">Phosphoribosyl diphosphate synthase</fullName>
    </alternativeName>
    <alternativeName>
        <fullName evidence="12">Phosphoribosyl pyrophosphate synthase</fullName>
        <shortName evidence="12">P-Rib-PP synthase</shortName>
        <shortName evidence="12">PRPP synthase</shortName>
        <shortName evidence="12">PRPPase</shortName>
    </alternativeName>
</protein>
<feature type="binding site" evidence="12">
    <location>
        <position position="200"/>
    </location>
    <ligand>
        <name>Mg(2+)</name>
        <dbReference type="ChEBI" id="CHEBI:18420"/>
    </ligand>
</feature>
<keyword evidence="5 12" id="KW-0547">Nucleotide-binding</keyword>
<feature type="binding site" evidence="12">
    <location>
        <position position="239"/>
    </location>
    <ligand>
        <name>Mg(2+)</name>
        <dbReference type="ChEBI" id="CHEBI:18420"/>
    </ligand>
</feature>
<dbReference type="UniPathway" id="UPA00087">
    <property type="reaction ID" value="UER00172"/>
</dbReference>
<accession>X5EPV8</accession>
<keyword evidence="12" id="KW-0963">Cytoplasm</keyword>
<keyword evidence="4 12" id="KW-0545">Nucleotide biosynthesis</keyword>
<evidence type="ECO:0000256" key="9">
    <source>
        <dbReference type="ARBA" id="ARBA00049535"/>
    </source>
</evidence>
<dbReference type="PANTHER" id="PTHR10210">
    <property type="entry name" value="RIBOSE-PHOSPHATE DIPHOSPHOKINASE FAMILY MEMBER"/>
    <property type="match status" value="1"/>
</dbReference>
<evidence type="ECO:0000256" key="2">
    <source>
        <dbReference type="ARBA" id="ARBA00022679"/>
    </source>
</evidence>
<evidence type="ECO:0000313" key="15">
    <source>
        <dbReference type="Proteomes" id="UP000023582"/>
    </source>
</evidence>
<dbReference type="GO" id="GO:0005524">
    <property type="term" value="F:ATP binding"/>
    <property type="evidence" value="ECO:0007669"/>
    <property type="project" value="UniProtKB-KW"/>
</dbReference>
<dbReference type="EMBL" id="CP007524">
    <property type="protein sequence ID" value="AHW75506.1"/>
    <property type="molecule type" value="Genomic_DNA"/>
</dbReference>
<evidence type="ECO:0000256" key="8">
    <source>
        <dbReference type="ARBA" id="ARBA00022842"/>
    </source>
</evidence>
<dbReference type="InterPro" id="IPR000836">
    <property type="entry name" value="PRTase_dom"/>
</dbReference>
<comment type="cofactor">
    <cofactor evidence="12">
        <name>Mg(2+)</name>
        <dbReference type="ChEBI" id="CHEBI:18420"/>
    </cofactor>
    <text evidence="12">Binds 2 Mg(2+) ions per subunit.</text>
</comment>
<dbReference type="NCBIfam" id="TIGR01251">
    <property type="entry name" value="ribP_PPkin"/>
    <property type="match status" value="1"/>
</dbReference>
<dbReference type="KEGG" id="nmx:NMA510612_1214"/>
<keyword evidence="6 12" id="KW-0418">Kinase</keyword>
<dbReference type="SUPFAM" id="SSF53271">
    <property type="entry name" value="PRTase-like"/>
    <property type="match status" value="1"/>
</dbReference>
<dbReference type="AlphaFoldDB" id="X5EPV8"/>
<dbReference type="SMART" id="SM01400">
    <property type="entry name" value="Pribosyltran_N"/>
    <property type="match status" value="1"/>
</dbReference>
<keyword evidence="2 12" id="KW-0808">Transferase</keyword>
<comment type="pathway">
    <text evidence="1 12">Metabolic intermediate biosynthesis; 5-phospho-alpha-D-ribose 1-diphosphate biosynthesis; 5-phospho-alpha-D-ribose 1-diphosphate from D-ribose 5-phosphate (route I): step 1/1.</text>
</comment>
<dbReference type="InterPro" id="IPR029099">
    <property type="entry name" value="Pribosyltran_N"/>
</dbReference>
<comment type="similarity">
    <text evidence="11 12">Belongs to the ribose-phosphate pyrophosphokinase family. Class I subfamily.</text>
</comment>
<dbReference type="GO" id="GO:0016301">
    <property type="term" value="F:kinase activity"/>
    <property type="evidence" value="ECO:0007669"/>
    <property type="project" value="UniProtKB-KW"/>
</dbReference>
<feature type="binding site" evidence="12">
    <location>
        <position position="264"/>
    </location>
    <ligand>
        <name>D-ribose 5-phosphate</name>
        <dbReference type="ChEBI" id="CHEBI:78346"/>
    </ligand>
</feature>
<proteinExistence type="inferred from homology"/>
<dbReference type="NCBIfam" id="NF002320">
    <property type="entry name" value="PRK01259.1"/>
    <property type="match status" value="1"/>
</dbReference>
<evidence type="ECO:0000256" key="7">
    <source>
        <dbReference type="ARBA" id="ARBA00022840"/>
    </source>
</evidence>
<reference evidence="15" key="2">
    <citation type="submission" date="2014-02" db="EMBL/GenBank/DDBJ databases">
        <title>Complete Genome Sequence of Neisseria meningitides, serogroup A strain 510612.</title>
        <authorList>
            <person name="Zhang X."/>
            <person name="Zhang Y."/>
            <person name="Yang J."/>
            <person name="Zhu Y."/>
            <person name="Jin Q."/>
        </authorList>
    </citation>
    <scope>NUCLEOTIDE SEQUENCE</scope>
    <source>
        <strain evidence="15">NMA510612</strain>
    </source>
</reference>
<evidence type="ECO:0000256" key="12">
    <source>
        <dbReference type="HAMAP-Rule" id="MF_00583"/>
    </source>
</evidence>
<evidence type="ECO:0000256" key="11">
    <source>
        <dbReference type="ARBA" id="ARBA00061444"/>
    </source>
</evidence>
<keyword evidence="3 12" id="KW-0479">Metal-binding</keyword>
<dbReference type="InterPro" id="IPR005946">
    <property type="entry name" value="Rib-P_diPkinase"/>
</dbReference>
<keyword evidence="8 12" id="KW-0460">Magnesium</keyword>
<dbReference type="EC" id="2.7.6.1" evidence="12"/>
<dbReference type="GO" id="GO:0000287">
    <property type="term" value="F:magnesium ion binding"/>
    <property type="evidence" value="ECO:0007669"/>
    <property type="project" value="UniProtKB-UniRule"/>
</dbReference>
<evidence type="ECO:0000256" key="3">
    <source>
        <dbReference type="ARBA" id="ARBA00022723"/>
    </source>
</evidence>
<evidence type="ECO:0000313" key="14">
    <source>
        <dbReference type="EMBL" id="AHW75506.1"/>
    </source>
</evidence>
<dbReference type="HAMAP" id="MF_00583_B">
    <property type="entry name" value="RibP_PPkinase_B"/>
    <property type="match status" value="1"/>
</dbReference>
<dbReference type="GO" id="GO:0006015">
    <property type="term" value="P:5-phosphoribose 1-diphosphate biosynthetic process"/>
    <property type="evidence" value="ECO:0007669"/>
    <property type="project" value="UniProtKB-UniRule"/>
</dbReference>
<feature type="binding site" evidence="12">
    <location>
        <begin position="165"/>
        <end position="166"/>
    </location>
    <ligand>
        <name>ATP</name>
        <dbReference type="ChEBI" id="CHEBI:30616"/>
    </ligand>
</feature>